<evidence type="ECO:0000313" key="1">
    <source>
        <dbReference type="EMBL" id="GLO34839.1"/>
    </source>
</evidence>
<dbReference type="AlphaFoldDB" id="A0AA37RE25"/>
<gene>
    <name evidence="1" type="primary">soxG-2</name>
    <name evidence="1" type="ORF">PPUN14671_16720</name>
</gene>
<dbReference type="EMBL" id="BSKJ01000003">
    <property type="protein sequence ID" value="GLO34839.1"/>
    <property type="molecule type" value="Genomic_DNA"/>
</dbReference>
<proteinExistence type="predicted"/>
<evidence type="ECO:0000313" key="2">
    <source>
        <dbReference type="Proteomes" id="UP001161257"/>
    </source>
</evidence>
<name>A0AA37RE25_PSEPU</name>
<dbReference type="SUPFAM" id="SSF103025">
    <property type="entry name" value="Folate-binding domain"/>
    <property type="match status" value="1"/>
</dbReference>
<dbReference type="RefSeq" id="WP_284355801.1">
    <property type="nucleotide sequence ID" value="NZ_BSKF01000009.1"/>
</dbReference>
<organism evidence="1 2">
    <name type="scientific">Pseudomonas putida</name>
    <name type="common">Arthrobacter siderocapsulatus</name>
    <dbReference type="NCBI Taxonomy" id="303"/>
    <lineage>
        <taxon>Bacteria</taxon>
        <taxon>Pseudomonadati</taxon>
        <taxon>Pseudomonadota</taxon>
        <taxon>Gammaproteobacteria</taxon>
        <taxon>Pseudomonadales</taxon>
        <taxon>Pseudomonadaceae</taxon>
        <taxon>Pseudomonas</taxon>
    </lineage>
</organism>
<sequence length="207" mass="22425">MTSLQANVFVPRRPRAELLPTCALTDLTDVARVGFRGGDSAAYLLQRGYHLPQQPNQAVRQDDGGWVARLSQTEYLLLGSLADKGAQVAAIEAEWVQDGQRNYLLPRQDSHAWLQLSGAHGSAVMAKLCGVDLRLQAFPIGAVAQTSAARLNVIVVNVGTEERPGLQLLFDRASLAYFREAVLDAMDEFEGGLIELDALLGEVLAQA</sequence>
<comment type="caution">
    <text evidence="1">The sequence shown here is derived from an EMBL/GenBank/DDBJ whole genome shotgun (WGS) entry which is preliminary data.</text>
</comment>
<dbReference type="Proteomes" id="UP001161257">
    <property type="component" value="Unassembled WGS sequence"/>
</dbReference>
<dbReference type="Gene3D" id="3.30.70.1520">
    <property type="entry name" value="Heterotetrameric sarcosine oxidase"/>
    <property type="match status" value="1"/>
</dbReference>
<accession>A0AA37RE25</accession>
<reference evidence="1" key="1">
    <citation type="submission" date="2023-01" db="EMBL/GenBank/DDBJ databases">
        <title>Whole-genome sequence of Pseudomonas putida NBRC 14671.</title>
        <authorList>
            <person name="Morohoshi T."/>
            <person name="Someya N."/>
        </authorList>
    </citation>
    <scope>NUCLEOTIDE SEQUENCE</scope>
    <source>
        <strain evidence="1">NBRC 14671</strain>
    </source>
</reference>
<dbReference type="Gene3D" id="3.30.1360.120">
    <property type="entry name" value="Probable tRNA modification gtpase trme, domain 1"/>
    <property type="match status" value="1"/>
</dbReference>
<protein>
    <submittedName>
        <fullName evidence="1">Sarcosine oxidase</fullName>
    </submittedName>
</protein>
<dbReference type="InterPro" id="IPR027266">
    <property type="entry name" value="TrmE/GcvT-like"/>
</dbReference>